<organism evidence="2 3">
    <name type="scientific">Kitasatospora griseola</name>
    <name type="common">Streptomyces griseolosporeus</name>
    <dbReference type="NCBI Taxonomy" id="2064"/>
    <lineage>
        <taxon>Bacteria</taxon>
        <taxon>Bacillati</taxon>
        <taxon>Actinomycetota</taxon>
        <taxon>Actinomycetes</taxon>
        <taxon>Kitasatosporales</taxon>
        <taxon>Streptomycetaceae</taxon>
        <taxon>Kitasatospora</taxon>
    </lineage>
</organism>
<proteinExistence type="predicted"/>
<name>A0A0D0PK09_KITGR</name>
<dbReference type="InterPro" id="IPR024975">
    <property type="entry name" value="NOV_C"/>
</dbReference>
<dbReference type="AlphaFoldDB" id="A0A0D0PK09"/>
<keyword evidence="3" id="KW-1185">Reference proteome</keyword>
<protein>
    <recommendedName>
        <fullName evidence="1">Protein NO VEIN C-terminal domain-containing protein</fullName>
    </recommendedName>
</protein>
<reference evidence="2 3" key="1">
    <citation type="submission" date="2015-02" db="EMBL/GenBank/DDBJ databases">
        <title>Draft genome sequence of Kitasatospora griseola MF730-N6, a bafilomycin, terpentecin and satosporin producer.</title>
        <authorList>
            <person name="Arens J.C."/>
            <person name="Haltli B."/>
            <person name="Kerr R.G."/>
        </authorList>
    </citation>
    <scope>NUCLEOTIDE SEQUENCE [LARGE SCALE GENOMIC DNA]</scope>
    <source>
        <strain evidence="2 3">MF730-N6</strain>
    </source>
</reference>
<gene>
    <name evidence="2" type="ORF">TR51_28630</name>
</gene>
<evidence type="ECO:0000313" key="2">
    <source>
        <dbReference type="EMBL" id="KIQ62869.1"/>
    </source>
</evidence>
<dbReference type="PATRIC" id="fig|2064.6.peg.6076"/>
<dbReference type="Proteomes" id="UP000032066">
    <property type="component" value="Unassembled WGS sequence"/>
</dbReference>
<dbReference type="EMBL" id="JXZB01000004">
    <property type="protein sequence ID" value="KIQ62869.1"/>
    <property type="molecule type" value="Genomic_DNA"/>
</dbReference>
<evidence type="ECO:0000313" key="3">
    <source>
        <dbReference type="Proteomes" id="UP000032066"/>
    </source>
</evidence>
<sequence>MTLLPRHGSAFAALLLAQTAARAPRANAEEWVRAARTQQSHLTCSLNLEATAQSLLAEGLVHEEMGIRLAEPLRRLIRLGEAAGLRETARVLMSAAPPVWLTLAVRSGKVFRDYIPEADLKALRWLEPDLDAMLLAIGTERNHARQEEVRQILGDAAEAAVLSALHREHRDAIQVSRISDAYGYDIEIRGETLDRIEVKGAGPSTGGSFHLTRHEFETCRRYGAGWRVIQVVFTASAFTATSLDRSHVDEMLQLSSAAIVDMVPPDTPRFVWEDSALLKPPVELWLPTGLEPGDDFQAIGFRDCAEV</sequence>
<evidence type="ECO:0000259" key="1">
    <source>
        <dbReference type="Pfam" id="PF13020"/>
    </source>
</evidence>
<comment type="caution">
    <text evidence="2">The sequence shown here is derived from an EMBL/GenBank/DDBJ whole genome shotgun (WGS) entry which is preliminary data.</text>
</comment>
<dbReference type="Pfam" id="PF13020">
    <property type="entry name" value="NOV_C"/>
    <property type="match status" value="1"/>
</dbReference>
<accession>A0A0D0PK09</accession>
<feature type="domain" description="Protein NO VEIN C-terminal" evidence="1">
    <location>
        <begin position="158"/>
        <end position="233"/>
    </location>
</feature>